<dbReference type="CDD" id="cd24098">
    <property type="entry name" value="ASKHA_NBD_TobZ_N"/>
    <property type="match status" value="1"/>
</dbReference>
<evidence type="ECO:0000313" key="5">
    <source>
        <dbReference type="Proteomes" id="UP001172083"/>
    </source>
</evidence>
<dbReference type="PANTHER" id="PTHR34847">
    <property type="entry name" value="NODULATION PROTEIN U"/>
    <property type="match status" value="1"/>
</dbReference>
<feature type="domain" description="Carbamoyltransferase C-terminal" evidence="3">
    <location>
        <begin position="387"/>
        <end position="552"/>
    </location>
</feature>
<gene>
    <name evidence="4" type="ORF">QQ020_35905</name>
</gene>
<comment type="similarity">
    <text evidence="1">Belongs to the NodU/CmcH family.</text>
</comment>
<evidence type="ECO:0000259" key="3">
    <source>
        <dbReference type="Pfam" id="PF16861"/>
    </source>
</evidence>
<organism evidence="4 5">
    <name type="scientific">Agaribacillus aureus</name>
    <dbReference type="NCBI Taxonomy" id="3051825"/>
    <lineage>
        <taxon>Bacteria</taxon>
        <taxon>Pseudomonadati</taxon>
        <taxon>Bacteroidota</taxon>
        <taxon>Cytophagia</taxon>
        <taxon>Cytophagales</taxon>
        <taxon>Splendidivirgaceae</taxon>
        <taxon>Agaribacillus</taxon>
    </lineage>
</organism>
<sequence>MSFNIIGISAFYHDSACCILKDGILEAAVQEERFTRRKNESALPKQAFLYCLEEAKISINHIDCIAYYEDPVKKFARQLWSGMDIITSETIHDFNPNQVEQQLREELGYKGLIKFYEHHMSHAASSFFYSGFKEAAILTIDGVGEWATTTYGLGTGNRIELFEEVSFPDSLGLLYSTITNYLGFKVNSGEYKVMGLAPYGKPIYADKVRTLITSENTGHYRLNLKYFDFMQGERMYSDELIELFGLPPRIHESEITQEHKDIAKSLQIVLEEVLLEKAQYLHQKTGARNLCMAGGVALNCVANGNILRKGPFERMFVQPAANDAGCSLGAAALAYIDLSNNDMKRPLTHVYLGPQFGANSIERLLQSTSLKYTDYRGNTNELMHITAKKLAAGKVIGWYNGRMEFGPRSLGARSILADPRDPAMRDRINAMVKKREAFRPFAPAVLESRMQEHFDLNHPSRFMLETCQVISSLYLPAITHVDGSARVQTVSRETNARFADLLTAFDNITGCPILLNTSFNVRNEPIVNSPEDALACFINTDIDCLILEDFFIDIANNDLSMLEMIQQNFINAQEENAISVSVYTFI</sequence>
<dbReference type="InterPro" id="IPR043129">
    <property type="entry name" value="ATPase_NBD"/>
</dbReference>
<evidence type="ECO:0000259" key="2">
    <source>
        <dbReference type="Pfam" id="PF02543"/>
    </source>
</evidence>
<dbReference type="InterPro" id="IPR051338">
    <property type="entry name" value="NodU/CmcH_Carbamoyltrnsfr"/>
</dbReference>
<dbReference type="Gene3D" id="3.90.870.20">
    <property type="entry name" value="Carbamoyltransferase, C-terminal domain"/>
    <property type="match status" value="1"/>
</dbReference>
<protein>
    <submittedName>
        <fullName evidence="4">Carbamoyltransferase</fullName>
    </submittedName>
</protein>
<proteinExistence type="inferred from homology"/>
<dbReference type="Pfam" id="PF02543">
    <property type="entry name" value="Carbam_trans_N"/>
    <property type="match status" value="1"/>
</dbReference>
<evidence type="ECO:0000313" key="4">
    <source>
        <dbReference type="EMBL" id="MDN5217513.1"/>
    </source>
</evidence>
<dbReference type="RefSeq" id="WP_346762847.1">
    <property type="nucleotide sequence ID" value="NZ_JAUJEB010000021.1"/>
</dbReference>
<dbReference type="Pfam" id="PF16861">
    <property type="entry name" value="Carbam_trans_C"/>
    <property type="match status" value="1"/>
</dbReference>
<dbReference type="Proteomes" id="UP001172083">
    <property type="component" value="Unassembled WGS sequence"/>
</dbReference>
<comment type="caution">
    <text evidence="4">The sequence shown here is derived from an EMBL/GenBank/DDBJ whole genome shotgun (WGS) entry which is preliminary data.</text>
</comment>
<dbReference type="InterPro" id="IPR038152">
    <property type="entry name" value="Carbam_trans_C_sf"/>
</dbReference>
<feature type="domain" description="Carbamoyltransferase" evidence="2">
    <location>
        <begin position="5"/>
        <end position="331"/>
    </location>
</feature>
<dbReference type="InterPro" id="IPR031730">
    <property type="entry name" value="Carbam_trans_C"/>
</dbReference>
<dbReference type="PANTHER" id="PTHR34847:SF1">
    <property type="entry name" value="NODULATION PROTEIN U"/>
    <property type="match status" value="1"/>
</dbReference>
<evidence type="ECO:0000256" key="1">
    <source>
        <dbReference type="ARBA" id="ARBA00006129"/>
    </source>
</evidence>
<keyword evidence="5" id="KW-1185">Reference proteome</keyword>
<dbReference type="Gene3D" id="3.30.420.40">
    <property type="match status" value="2"/>
</dbReference>
<dbReference type="InterPro" id="IPR003696">
    <property type="entry name" value="Carbtransf_dom"/>
</dbReference>
<name>A0ABT8LI91_9BACT</name>
<dbReference type="EMBL" id="JAUJEB010000021">
    <property type="protein sequence ID" value="MDN5217513.1"/>
    <property type="molecule type" value="Genomic_DNA"/>
</dbReference>
<dbReference type="SUPFAM" id="SSF53067">
    <property type="entry name" value="Actin-like ATPase domain"/>
    <property type="match status" value="1"/>
</dbReference>
<reference evidence="4" key="1">
    <citation type="submission" date="2023-06" db="EMBL/GenBank/DDBJ databases">
        <title>Genomic of Agaribacillus aureum.</title>
        <authorList>
            <person name="Wang G."/>
        </authorList>
    </citation>
    <scope>NUCLEOTIDE SEQUENCE</scope>
    <source>
        <strain evidence="4">BMA12</strain>
    </source>
</reference>
<accession>A0ABT8LI91</accession>